<organism evidence="1 2">
    <name type="scientific">Oceaniradius stylonematis</name>
    <dbReference type="NCBI Taxonomy" id="2184161"/>
    <lineage>
        <taxon>Bacteria</taxon>
        <taxon>Pseudomonadati</taxon>
        <taxon>Pseudomonadota</taxon>
        <taxon>Alphaproteobacteria</taxon>
        <taxon>Hyphomicrobiales</taxon>
        <taxon>Ahrensiaceae</taxon>
        <taxon>Oceaniradius</taxon>
    </lineage>
</organism>
<reference evidence="1 2" key="1">
    <citation type="journal article" date="2018" name="Int. J. Syst. Bacteriol.">
        <title>Oceaniradius stylonemae gen. nov., sp. nov., isolated from a red alga, Stylonema cornu-cervi.</title>
        <authorList>
            <person name="Jeong S."/>
        </authorList>
    </citation>
    <scope>NUCLEOTIDE SEQUENCE [LARGE SCALE GENOMIC DNA]</scope>
    <source>
        <strain evidence="1 2">StC1</strain>
    </source>
</reference>
<comment type="caution">
    <text evidence="1">The sequence shown here is derived from an EMBL/GenBank/DDBJ whole genome shotgun (WGS) entry which is preliminary data.</text>
</comment>
<sequence length="59" mass="7052">MDPKERKYETVTAHRLSLTEEEWKREGEIIRAADERDGTLELLDALLDDMLDDEPNYEW</sequence>
<protein>
    <submittedName>
        <fullName evidence="1">Uncharacterized protein</fullName>
    </submittedName>
</protein>
<accession>A0A3A8A7R2</accession>
<dbReference type="RefSeq" id="WP_120222791.1">
    <property type="nucleotide sequence ID" value="NZ_JASHJQ010000021.1"/>
</dbReference>
<dbReference type="EMBL" id="QFWV02000009">
    <property type="protein sequence ID" value="RKF05398.1"/>
    <property type="molecule type" value="Genomic_DNA"/>
</dbReference>
<name>A0A3A8A7R2_9HYPH</name>
<dbReference type="Proteomes" id="UP000246132">
    <property type="component" value="Unassembled WGS sequence"/>
</dbReference>
<evidence type="ECO:0000313" key="2">
    <source>
        <dbReference type="Proteomes" id="UP000246132"/>
    </source>
</evidence>
<evidence type="ECO:0000313" key="1">
    <source>
        <dbReference type="EMBL" id="RKF05398.1"/>
    </source>
</evidence>
<gene>
    <name evidence="1" type="ORF">DEM25_016500</name>
</gene>
<proteinExistence type="predicted"/>
<keyword evidence="2" id="KW-1185">Reference proteome</keyword>
<dbReference type="AlphaFoldDB" id="A0A3A8A7R2"/>